<accession>A0A7X6JBW9</accession>
<comment type="caution">
    <text evidence="1">The sequence shown here is derived from an EMBL/GenBank/DDBJ whole genome shotgun (WGS) entry which is preliminary data.</text>
</comment>
<evidence type="ECO:0000313" key="2">
    <source>
        <dbReference type="Proteomes" id="UP000558475"/>
    </source>
</evidence>
<organism evidence="1 2">
    <name type="scientific">Brucella tritici</name>
    <dbReference type="NCBI Taxonomy" id="94626"/>
    <lineage>
        <taxon>Bacteria</taxon>
        <taxon>Pseudomonadati</taxon>
        <taxon>Pseudomonadota</taxon>
        <taxon>Alphaproteobacteria</taxon>
        <taxon>Hyphomicrobiales</taxon>
        <taxon>Brucellaceae</taxon>
        <taxon>Brucella/Ochrobactrum group</taxon>
        <taxon>Brucella</taxon>
    </lineage>
</organism>
<dbReference type="AlphaFoldDB" id="A0A7X6JBW9"/>
<name>A0A7X6JBW9_9HYPH</name>
<protein>
    <submittedName>
        <fullName evidence="1">Uncharacterized protein</fullName>
    </submittedName>
</protein>
<sequence>MIMPAYTEIQRLKVEGKDTELSIAQYQYQTITTVQKDVARTRIRYGCTKPFAQTRLGGAPALMT</sequence>
<dbReference type="Proteomes" id="UP000558475">
    <property type="component" value="Unassembled WGS sequence"/>
</dbReference>
<proteinExistence type="predicted"/>
<dbReference type="EMBL" id="JAAXZB010000001">
    <property type="protein sequence ID" value="NKW09406.1"/>
    <property type="molecule type" value="Genomic_DNA"/>
</dbReference>
<evidence type="ECO:0000313" key="1">
    <source>
        <dbReference type="EMBL" id="NKW09406.1"/>
    </source>
</evidence>
<reference evidence="1 2" key="1">
    <citation type="submission" date="2020-04" db="EMBL/GenBank/DDBJ databases">
        <title>Whole genome sequencing of clinical and environmental type strains of Ochrobactrum.</title>
        <authorList>
            <person name="Dharne M."/>
        </authorList>
    </citation>
    <scope>NUCLEOTIDE SEQUENCE [LARGE SCALE GENOMIC DNA]</scope>
    <source>
        <strain evidence="1 2">DSM 13340</strain>
    </source>
</reference>
<gene>
    <name evidence="1" type="ORF">HGG76_05775</name>
</gene>